<evidence type="ECO:0000313" key="1">
    <source>
        <dbReference type="EMBL" id="KKN32340.1"/>
    </source>
</evidence>
<gene>
    <name evidence="1" type="ORF">LCGC14_0814890</name>
</gene>
<dbReference type="EMBL" id="LAZR01002259">
    <property type="protein sequence ID" value="KKN32340.1"/>
    <property type="molecule type" value="Genomic_DNA"/>
</dbReference>
<organism evidence="1">
    <name type="scientific">marine sediment metagenome</name>
    <dbReference type="NCBI Taxonomy" id="412755"/>
    <lineage>
        <taxon>unclassified sequences</taxon>
        <taxon>metagenomes</taxon>
        <taxon>ecological metagenomes</taxon>
    </lineage>
</organism>
<name>A0A0F9PKK9_9ZZZZ</name>
<accession>A0A0F9PKK9</accession>
<reference evidence="1" key="1">
    <citation type="journal article" date="2015" name="Nature">
        <title>Complex archaea that bridge the gap between prokaryotes and eukaryotes.</title>
        <authorList>
            <person name="Spang A."/>
            <person name="Saw J.H."/>
            <person name="Jorgensen S.L."/>
            <person name="Zaremba-Niedzwiedzka K."/>
            <person name="Martijn J."/>
            <person name="Lind A.E."/>
            <person name="van Eijk R."/>
            <person name="Schleper C."/>
            <person name="Guy L."/>
            <person name="Ettema T.J."/>
        </authorList>
    </citation>
    <scope>NUCLEOTIDE SEQUENCE</scope>
</reference>
<dbReference type="AlphaFoldDB" id="A0A0F9PKK9"/>
<comment type="caution">
    <text evidence="1">The sequence shown here is derived from an EMBL/GenBank/DDBJ whole genome shotgun (WGS) entry which is preliminary data.</text>
</comment>
<proteinExistence type="predicted"/>
<protein>
    <submittedName>
        <fullName evidence="1">Uncharacterized protein</fullName>
    </submittedName>
</protein>
<sequence>MIDDFEAVMKKMEEIHSRWPSLRFCQVIDNVYPGSKYYIADTNLLTALEVYLENH</sequence>